<keyword evidence="6" id="KW-1185">Reference proteome</keyword>
<dbReference type="InterPro" id="IPR015421">
    <property type="entry name" value="PyrdxlP-dep_Trfase_major"/>
</dbReference>
<accession>A0A173LME9</accession>
<dbReference type="Pfam" id="PF00155">
    <property type="entry name" value="Aminotran_1_2"/>
    <property type="match status" value="1"/>
</dbReference>
<keyword evidence="3 5" id="KW-0808">Transferase</keyword>
<dbReference type="Gene3D" id="3.40.640.10">
    <property type="entry name" value="Type I PLP-dependent aspartate aminotransferase-like (Major domain)"/>
    <property type="match status" value="1"/>
</dbReference>
<dbReference type="InterPro" id="IPR015422">
    <property type="entry name" value="PyrdxlP-dep_Trfase_small"/>
</dbReference>
<dbReference type="Gene3D" id="3.90.1150.10">
    <property type="entry name" value="Aspartate Aminotransferase, domain 1"/>
    <property type="match status" value="1"/>
</dbReference>
<gene>
    <name evidence="5" type="ORF">BJL86_2042</name>
</gene>
<dbReference type="Proteomes" id="UP000186104">
    <property type="component" value="Chromosome"/>
</dbReference>
<dbReference type="GO" id="GO:0030170">
    <property type="term" value="F:pyridoxal phosphate binding"/>
    <property type="evidence" value="ECO:0007669"/>
    <property type="project" value="InterPro"/>
</dbReference>
<evidence type="ECO:0000259" key="4">
    <source>
        <dbReference type="Pfam" id="PF00155"/>
    </source>
</evidence>
<dbReference type="KEGG" id="dtm:BJL86_2042"/>
<evidence type="ECO:0000256" key="1">
    <source>
        <dbReference type="ARBA" id="ARBA00001933"/>
    </source>
</evidence>
<sequence>MSAATNNNGRTPVSSRLPVFPWDTLSDARSRASAHPGGLVDLTVGAPVDDVDEGIRRALGDGAAFPGYPTTHGTSALREAAAAAMQRRFGVPGIDPQSVLPVIGTKEVVAGLPSQLGLGAGSTVVIPEIAYPTYEVGALIAGAQVVRADSLTQLGPERPDLLFINSPSNPTGKVLGIDHLRKVVEWARSRGVIVAADECYLGLVWEGSAPSILDPEVCDGDFTGLLALHSLSKSSSLAGYRSGFIAGDPVLVDELLTLRKHAGYIMPMPVQAATTFALQDDAHVETQRERYRRRRAELLPAVEAAGLRVDDSEAGLYLWATRDEPCRNTVDWLAGKGILVAPGEFYGPRGATHVRIALTATDEAVTEAAKRLRS</sequence>
<evidence type="ECO:0000256" key="3">
    <source>
        <dbReference type="ARBA" id="ARBA00022679"/>
    </source>
</evidence>
<dbReference type="STRING" id="499555.BJL86_2042"/>
<evidence type="ECO:0000256" key="2">
    <source>
        <dbReference type="ARBA" id="ARBA00022576"/>
    </source>
</evidence>
<comment type="cofactor">
    <cofactor evidence="1">
        <name>pyridoxal 5'-phosphate</name>
        <dbReference type="ChEBI" id="CHEBI:597326"/>
    </cofactor>
</comment>
<evidence type="ECO:0000313" key="6">
    <source>
        <dbReference type="Proteomes" id="UP000186104"/>
    </source>
</evidence>
<feature type="domain" description="Aminotransferase class I/classII large" evidence="4">
    <location>
        <begin position="40"/>
        <end position="372"/>
    </location>
</feature>
<dbReference type="InterPro" id="IPR015424">
    <property type="entry name" value="PyrdxlP-dep_Trfase"/>
</dbReference>
<reference evidence="5 6" key="1">
    <citation type="submission" date="2016-06" db="EMBL/GenBank/DDBJ databases">
        <title>Complete genome sequence of a saline-alkali tolerant type strain Dietzia timorensis ID05-A0528T.</title>
        <authorList>
            <person name="Wu X."/>
        </authorList>
    </citation>
    <scope>NUCLEOTIDE SEQUENCE [LARGE SCALE GENOMIC DNA]</scope>
    <source>
        <strain evidence="5 6">ID05-A0528</strain>
    </source>
</reference>
<organism evidence="5 6">
    <name type="scientific">Dietzia timorensis</name>
    <dbReference type="NCBI Taxonomy" id="499555"/>
    <lineage>
        <taxon>Bacteria</taxon>
        <taxon>Bacillati</taxon>
        <taxon>Actinomycetota</taxon>
        <taxon>Actinomycetes</taxon>
        <taxon>Mycobacteriales</taxon>
        <taxon>Dietziaceae</taxon>
        <taxon>Dietzia</taxon>
    </lineage>
</organism>
<name>A0A173LME9_9ACTN</name>
<dbReference type="OrthoDB" id="9813612at2"/>
<dbReference type="NCBIfam" id="TIGR03539">
    <property type="entry name" value="DapC_actino"/>
    <property type="match status" value="1"/>
</dbReference>
<dbReference type="RefSeq" id="WP_067478125.1">
    <property type="nucleotide sequence ID" value="NZ_CP015961.1"/>
</dbReference>
<dbReference type="AlphaFoldDB" id="A0A173LME9"/>
<dbReference type="InterPro" id="IPR019880">
    <property type="entry name" value="OxyQ"/>
</dbReference>
<keyword evidence="2 5" id="KW-0032">Aminotransferase</keyword>
<proteinExistence type="predicted"/>
<dbReference type="CDD" id="cd00609">
    <property type="entry name" value="AAT_like"/>
    <property type="match status" value="1"/>
</dbReference>
<dbReference type="EMBL" id="CP015961">
    <property type="protein sequence ID" value="ANI92809.1"/>
    <property type="molecule type" value="Genomic_DNA"/>
</dbReference>
<evidence type="ECO:0000313" key="5">
    <source>
        <dbReference type="EMBL" id="ANI92809.1"/>
    </source>
</evidence>
<protein>
    <submittedName>
        <fullName evidence="5">Glutamate-pyruvate aminotransferase AlaC</fullName>
    </submittedName>
</protein>
<dbReference type="InterPro" id="IPR050881">
    <property type="entry name" value="LL-DAP_aminotransferase"/>
</dbReference>
<dbReference type="PANTHER" id="PTHR42832:SF3">
    <property type="entry name" value="L-GLUTAMINE--4-(METHYLSULFANYL)-2-OXOBUTANOATE AMINOTRANSFERASE"/>
    <property type="match status" value="1"/>
</dbReference>
<dbReference type="GO" id="GO:0008483">
    <property type="term" value="F:transaminase activity"/>
    <property type="evidence" value="ECO:0007669"/>
    <property type="project" value="UniProtKB-KW"/>
</dbReference>
<dbReference type="PANTHER" id="PTHR42832">
    <property type="entry name" value="AMINO ACID AMINOTRANSFERASE"/>
    <property type="match status" value="1"/>
</dbReference>
<dbReference type="SUPFAM" id="SSF53383">
    <property type="entry name" value="PLP-dependent transferases"/>
    <property type="match status" value="1"/>
</dbReference>
<keyword evidence="5" id="KW-0670">Pyruvate</keyword>
<dbReference type="InterPro" id="IPR004839">
    <property type="entry name" value="Aminotransferase_I/II_large"/>
</dbReference>